<reference evidence="2 3" key="1">
    <citation type="submission" date="2020-03" db="EMBL/GenBank/DDBJ databases">
        <authorList>
            <person name="Lai Q."/>
        </authorList>
    </citation>
    <scope>NUCLEOTIDE SEQUENCE [LARGE SCALE GENOMIC DNA]</scope>
    <source>
        <strain evidence="2 3">CCUG 25036</strain>
    </source>
</reference>
<dbReference type="InterPro" id="IPR051531">
    <property type="entry name" value="N-acetyltransferase"/>
</dbReference>
<dbReference type="SUPFAM" id="SSF55729">
    <property type="entry name" value="Acyl-CoA N-acyltransferases (Nat)"/>
    <property type="match status" value="1"/>
</dbReference>
<evidence type="ECO:0000259" key="1">
    <source>
        <dbReference type="PROSITE" id="PS51186"/>
    </source>
</evidence>
<dbReference type="RefSeq" id="WP_166945418.1">
    <property type="nucleotide sequence ID" value="NZ_JAARLZ010000001.1"/>
</dbReference>
<dbReference type="GO" id="GO:0016747">
    <property type="term" value="F:acyltransferase activity, transferring groups other than amino-acyl groups"/>
    <property type="evidence" value="ECO:0007669"/>
    <property type="project" value="InterPro"/>
</dbReference>
<name>A0A7X5ZGJ0_9GAMM</name>
<dbReference type="Proteomes" id="UP000490980">
    <property type="component" value="Unassembled WGS sequence"/>
</dbReference>
<feature type="domain" description="N-acetyltransferase" evidence="1">
    <location>
        <begin position="15"/>
        <end position="167"/>
    </location>
</feature>
<dbReference type="InterPro" id="IPR016181">
    <property type="entry name" value="Acyl_CoA_acyltransferase"/>
</dbReference>
<dbReference type="PANTHER" id="PTHR43792">
    <property type="entry name" value="GNAT FAMILY, PUTATIVE (AFU_ORTHOLOGUE AFUA_3G00765)-RELATED-RELATED"/>
    <property type="match status" value="1"/>
</dbReference>
<sequence>MNFTASIPYLKTERLILREYRPGDFEAFAAHLADPDCMPPPYLSDRKTAWRIFGSHTGLWILGGAGWWAIEHRDTGELVGNVGAFFRDRDPVLELGWNTYKPFWGQGIAGEAATAVLQHAFDVQCRSQVQALIGAGNRRSIQVAERLGFRYANDTDLDGHIMRRYMLERV</sequence>
<dbReference type="AlphaFoldDB" id="A0A7X5ZGJ0"/>
<organism evidence="2 3">
    <name type="scientific">Luteibacter anthropi</name>
    <dbReference type="NCBI Taxonomy" id="564369"/>
    <lineage>
        <taxon>Bacteria</taxon>
        <taxon>Pseudomonadati</taxon>
        <taxon>Pseudomonadota</taxon>
        <taxon>Gammaproteobacteria</taxon>
        <taxon>Lysobacterales</taxon>
        <taxon>Rhodanobacteraceae</taxon>
        <taxon>Luteibacter</taxon>
    </lineage>
</organism>
<dbReference type="PANTHER" id="PTHR43792:SF1">
    <property type="entry name" value="N-ACETYLTRANSFERASE DOMAIN-CONTAINING PROTEIN"/>
    <property type="match status" value="1"/>
</dbReference>
<proteinExistence type="predicted"/>
<evidence type="ECO:0000313" key="3">
    <source>
        <dbReference type="Proteomes" id="UP000490980"/>
    </source>
</evidence>
<dbReference type="EMBL" id="JAARLZ010000001">
    <property type="protein sequence ID" value="NII04792.1"/>
    <property type="molecule type" value="Genomic_DNA"/>
</dbReference>
<dbReference type="Pfam" id="PF13302">
    <property type="entry name" value="Acetyltransf_3"/>
    <property type="match status" value="1"/>
</dbReference>
<protein>
    <submittedName>
        <fullName evidence="2">GNAT family N-acetyltransferase</fullName>
    </submittedName>
</protein>
<comment type="caution">
    <text evidence="2">The sequence shown here is derived from an EMBL/GenBank/DDBJ whole genome shotgun (WGS) entry which is preliminary data.</text>
</comment>
<evidence type="ECO:0000313" key="2">
    <source>
        <dbReference type="EMBL" id="NII04792.1"/>
    </source>
</evidence>
<accession>A0A7X5ZGJ0</accession>
<dbReference type="PROSITE" id="PS51186">
    <property type="entry name" value="GNAT"/>
    <property type="match status" value="1"/>
</dbReference>
<gene>
    <name evidence="2" type="ORF">HBF25_00170</name>
</gene>
<dbReference type="Gene3D" id="3.40.630.30">
    <property type="match status" value="1"/>
</dbReference>
<dbReference type="InterPro" id="IPR000182">
    <property type="entry name" value="GNAT_dom"/>
</dbReference>
<keyword evidence="3" id="KW-1185">Reference proteome</keyword>
<keyword evidence="2" id="KW-0808">Transferase</keyword>